<evidence type="ECO:0000256" key="2">
    <source>
        <dbReference type="ARBA" id="ARBA00022448"/>
    </source>
</evidence>
<keyword evidence="4 10" id="KW-0812">Transmembrane</keyword>
<dbReference type="EMBL" id="AGWN01000004">
    <property type="protein sequence ID" value="EPD29418.1"/>
    <property type="molecule type" value="Genomic_DNA"/>
</dbReference>
<dbReference type="Gene3D" id="3.40.50.300">
    <property type="entry name" value="P-loop containing nucleotide triphosphate hydrolases"/>
    <property type="match status" value="1"/>
</dbReference>
<evidence type="ECO:0000256" key="6">
    <source>
        <dbReference type="ARBA" id="ARBA00022840"/>
    </source>
</evidence>
<dbReference type="PANTHER" id="PTHR24220">
    <property type="entry name" value="IMPORT ATP-BINDING PROTEIN"/>
    <property type="match status" value="1"/>
</dbReference>
<evidence type="ECO:0000256" key="3">
    <source>
        <dbReference type="ARBA" id="ARBA00022475"/>
    </source>
</evidence>
<evidence type="ECO:0000256" key="9">
    <source>
        <dbReference type="ARBA" id="ARBA00038388"/>
    </source>
</evidence>
<accession>A0A9W5VVM9</accession>
<comment type="subcellular location">
    <subcellularLocation>
        <location evidence="1">Cell inner membrane</location>
        <topology evidence="1">Multi-pass membrane protein</topology>
    </subcellularLocation>
</comment>
<dbReference type="RefSeq" id="WP_016444940.1">
    <property type="nucleotide sequence ID" value="NZ_KE150268.1"/>
</dbReference>
<keyword evidence="5" id="KW-0547">Nucleotide-binding</keyword>
<name>A0A9W5VVM9_9ACTO</name>
<dbReference type="OrthoDB" id="4814201at2"/>
<reference evidence="12 13" key="1">
    <citation type="submission" date="2013-05" db="EMBL/GenBank/DDBJ databases">
        <title>The Genome Sequence of Actinomyces europaeus ACS-120-V-COL10B.</title>
        <authorList>
            <consortium name="The Broad Institute Genomics Platform"/>
            <person name="Earl A."/>
            <person name="Ward D."/>
            <person name="Feldgarden M."/>
            <person name="Gevers D."/>
            <person name="Saerens B."/>
            <person name="Vaneechoutte M."/>
            <person name="Walker B."/>
            <person name="Young S."/>
            <person name="Zeng Q."/>
            <person name="Gargeya S."/>
            <person name="Fitzgerald M."/>
            <person name="Haas B."/>
            <person name="Abouelleil A."/>
            <person name="Allen A.W."/>
            <person name="Alvarado L."/>
            <person name="Arachchi H.M."/>
            <person name="Berlin A.M."/>
            <person name="Chapman S.B."/>
            <person name="Gainer-Dewar J."/>
            <person name="Goldberg J."/>
            <person name="Griggs A."/>
            <person name="Gujja S."/>
            <person name="Hansen M."/>
            <person name="Howarth C."/>
            <person name="Imamovic A."/>
            <person name="Ireland A."/>
            <person name="Larimer J."/>
            <person name="McCowan C."/>
            <person name="Murphy C."/>
            <person name="Pearson M."/>
            <person name="Poon T.W."/>
            <person name="Priest M."/>
            <person name="Roberts A."/>
            <person name="Saif S."/>
            <person name="Shea T."/>
            <person name="Sisk P."/>
            <person name="Sykes S."/>
            <person name="Wortman J."/>
            <person name="Nusbaum C."/>
            <person name="Birren B."/>
        </authorList>
    </citation>
    <scope>NUCLEOTIDE SEQUENCE [LARGE SCALE GENOMIC DNA]</scope>
    <source>
        <strain evidence="12 13">ACS-120-V-Col10b</strain>
    </source>
</reference>
<dbReference type="SMART" id="SM00382">
    <property type="entry name" value="AAA"/>
    <property type="match status" value="1"/>
</dbReference>
<keyword evidence="13" id="KW-1185">Reference proteome</keyword>
<protein>
    <recommendedName>
        <fullName evidence="11">ABC transporter domain-containing protein</fullName>
    </recommendedName>
</protein>
<dbReference type="GO" id="GO:0005524">
    <property type="term" value="F:ATP binding"/>
    <property type="evidence" value="ECO:0007669"/>
    <property type="project" value="UniProtKB-KW"/>
</dbReference>
<dbReference type="InterPro" id="IPR003838">
    <property type="entry name" value="ABC3_permease_C"/>
</dbReference>
<evidence type="ECO:0000256" key="4">
    <source>
        <dbReference type="ARBA" id="ARBA00022692"/>
    </source>
</evidence>
<feature type="transmembrane region" description="Helical" evidence="10">
    <location>
        <begin position="599"/>
        <end position="621"/>
    </location>
</feature>
<feature type="transmembrane region" description="Helical" evidence="10">
    <location>
        <begin position="515"/>
        <end position="540"/>
    </location>
</feature>
<dbReference type="SUPFAM" id="SSF52540">
    <property type="entry name" value="P-loop containing nucleoside triphosphate hydrolases"/>
    <property type="match status" value="1"/>
</dbReference>
<keyword evidence="3" id="KW-1003">Cell membrane</keyword>
<comment type="caution">
    <text evidence="12">The sequence shown here is derived from an EMBL/GenBank/DDBJ whole genome shotgun (WGS) entry which is preliminary data.</text>
</comment>
<keyword evidence="8 10" id="KW-0472">Membrane</keyword>
<evidence type="ECO:0000256" key="7">
    <source>
        <dbReference type="ARBA" id="ARBA00022989"/>
    </source>
</evidence>
<dbReference type="PANTHER" id="PTHR24220:SF86">
    <property type="entry name" value="ABC TRANSPORTER ABCH.1"/>
    <property type="match status" value="1"/>
</dbReference>
<dbReference type="Proteomes" id="UP000014387">
    <property type="component" value="Unassembled WGS sequence"/>
</dbReference>
<evidence type="ECO:0000256" key="10">
    <source>
        <dbReference type="SAM" id="Phobius"/>
    </source>
</evidence>
<keyword evidence="7 10" id="KW-1133">Transmembrane helix</keyword>
<evidence type="ECO:0000313" key="12">
    <source>
        <dbReference type="EMBL" id="EPD29418.1"/>
    </source>
</evidence>
<dbReference type="AlphaFoldDB" id="A0A9W5VVM9"/>
<dbReference type="GO" id="GO:0098796">
    <property type="term" value="C:membrane protein complex"/>
    <property type="evidence" value="ECO:0007669"/>
    <property type="project" value="UniProtKB-ARBA"/>
</dbReference>
<dbReference type="FunFam" id="3.40.50.300:FF:000032">
    <property type="entry name" value="Export ABC transporter ATP-binding protein"/>
    <property type="match status" value="1"/>
</dbReference>
<dbReference type="PROSITE" id="PS00211">
    <property type="entry name" value="ABC_TRANSPORTER_1"/>
    <property type="match status" value="1"/>
</dbReference>
<proteinExistence type="inferred from homology"/>
<dbReference type="Pfam" id="PF00005">
    <property type="entry name" value="ABC_tran"/>
    <property type="match status" value="1"/>
</dbReference>
<comment type="similarity">
    <text evidence="9">Belongs to the ABC transporter superfamily. Macrolide exporter (TC 3.A.1.122) family.</text>
</comment>
<dbReference type="GO" id="GO:0016887">
    <property type="term" value="F:ATP hydrolysis activity"/>
    <property type="evidence" value="ECO:0007669"/>
    <property type="project" value="InterPro"/>
</dbReference>
<feature type="domain" description="ABC transporter" evidence="11">
    <location>
        <begin position="6"/>
        <end position="241"/>
    </location>
</feature>
<dbReference type="InterPro" id="IPR015854">
    <property type="entry name" value="ABC_transpr_LolD-like"/>
</dbReference>
<sequence>MGQLVLKQVDHTYAGDYPVYALKGIDLTIDQGEYVALIGPSGSGKSTLLNILGLLGKQTGGSYLIDGVETGTLSETEMAILRAKTFGIIFQSFHLMDKRSAIENVAVGTLYQGLDEHDRENLAEDALKFADLEQSMMQQVSTLSGGQRQRVAIARAITTGAPVILADEPTGNLDSASGKTVIETLENLNRRGATLIVVTHDASMAERADRIIALKDGQIISDTQRSDSVESPEGYRDPAPAPMLRRKYSHVRRKDMVKDVFSGLFAHFARTISLISAVGLAVVFTLSTIGIATSAKYQVSELFDATLNRRVAVVASPSQSDAAADAILEAAREPTSLERVRAVAGVENATVFIHHGDVEVSPRPGREESTQLVSIVDPTTITDQLETNEYNAEKPLSNEEVLVGITAAKKMGLGPISAHPVITIDGVPYTAVGIIDSAGLLGDLLDSAVITSEASASHASPVWINLELRTKPGAAAQVAGQAPIAWVPIAADSLSVNAPPDPKDLRASVESSVTAILLTLTVVSVAAAVIALTAAMTGTVRQRTHEFGLRRTIGARRKHISSIILLEALIVSAIGGLIGTALAMLTILGVTIARGWQPIIDPIMIPGGIALAIIVGATGSLTGAWKASRITPAEALRH</sequence>
<evidence type="ECO:0000256" key="5">
    <source>
        <dbReference type="ARBA" id="ARBA00022741"/>
    </source>
</evidence>
<dbReference type="InterPro" id="IPR003593">
    <property type="entry name" value="AAA+_ATPase"/>
</dbReference>
<dbReference type="InterPro" id="IPR017911">
    <property type="entry name" value="MacB-like_ATP-bd"/>
</dbReference>
<keyword evidence="6" id="KW-0067">ATP-binding</keyword>
<dbReference type="GO" id="GO:0005886">
    <property type="term" value="C:plasma membrane"/>
    <property type="evidence" value="ECO:0007669"/>
    <property type="project" value="UniProtKB-SubCell"/>
</dbReference>
<dbReference type="InterPro" id="IPR017871">
    <property type="entry name" value="ABC_transporter-like_CS"/>
</dbReference>
<evidence type="ECO:0000259" key="11">
    <source>
        <dbReference type="PROSITE" id="PS50893"/>
    </source>
</evidence>
<dbReference type="InterPro" id="IPR003439">
    <property type="entry name" value="ABC_transporter-like_ATP-bd"/>
</dbReference>
<dbReference type="GO" id="GO:0022857">
    <property type="term" value="F:transmembrane transporter activity"/>
    <property type="evidence" value="ECO:0007669"/>
    <property type="project" value="TreeGrafter"/>
</dbReference>
<evidence type="ECO:0000256" key="8">
    <source>
        <dbReference type="ARBA" id="ARBA00023136"/>
    </source>
</evidence>
<dbReference type="PROSITE" id="PS50893">
    <property type="entry name" value="ABC_TRANSPORTER_2"/>
    <property type="match status" value="1"/>
</dbReference>
<gene>
    <name evidence="12" type="ORF">HMPREF9238_01619</name>
</gene>
<keyword evidence="2" id="KW-0813">Transport</keyword>
<evidence type="ECO:0000313" key="13">
    <source>
        <dbReference type="Proteomes" id="UP000014387"/>
    </source>
</evidence>
<evidence type="ECO:0000256" key="1">
    <source>
        <dbReference type="ARBA" id="ARBA00004429"/>
    </source>
</evidence>
<feature type="transmembrane region" description="Helical" evidence="10">
    <location>
        <begin position="560"/>
        <end position="593"/>
    </location>
</feature>
<dbReference type="CDD" id="cd03255">
    <property type="entry name" value="ABC_MJ0796_LolCDE_FtsE"/>
    <property type="match status" value="1"/>
</dbReference>
<organism evidence="12 13">
    <name type="scientific">Gleimia europaea ACS-120-V-Col10b</name>
    <dbReference type="NCBI Taxonomy" id="883069"/>
    <lineage>
        <taxon>Bacteria</taxon>
        <taxon>Bacillati</taxon>
        <taxon>Actinomycetota</taxon>
        <taxon>Actinomycetes</taxon>
        <taxon>Actinomycetales</taxon>
        <taxon>Actinomycetaceae</taxon>
        <taxon>Gleimia</taxon>
    </lineage>
</organism>
<dbReference type="InterPro" id="IPR027417">
    <property type="entry name" value="P-loop_NTPase"/>
</dbReference>
<dbReference type="Pfam" id="PF02687">
    <property type="entry name" value="FtsX"/>
    <property type="match status" value="1"/>
</dbReference>